<dbReference type="SUPFAM" id="SSF51182">
    <property type="entry name" value="RmlC-like cupins"/>
    <property type="match status" value="1"/>
</dbReference>
<dbReference type="Pfam" id="PF02678">
    <property type="entry name" value="Pirin"/>
    <property type="match status" value="1"/>
</dbReference>
<keyword evidence="7" id="KW-0560">Oxidoreductase</keyword>
<keyword evidence="2" id="KW-0479">Metal-binding</keyword>
<dbReference type="PANTHER" id="PTHR43212:SF3">
    <property type="entry name" value="QUERCETIN 2,3-DIOXYGENASE"/>
    <property type="match status" value="1"/>
</dbReference>
<keyword evidence="2" id="KW-0408">Iron</keyword>
<dbReference type="EMBL" id="VJNC01000017">
    <property type="protein sequence ID" value="TSE19350.1"/>
    <property type="molecule type" value="Genomic_DNA"/>
</dbReference>
<sequence length="235" mass="25506">MLTLRPAAERGHADHGWLRTWHSFSFADYYDPRHMGWGNLRVINEDIVAPGTGFGMHGHRDMEIITYMLAGELTHRDSMGHTATLRAGEVQHMSAGRGVMHSEMNHGTQPVHLLQIWILPRVRGIAPSYTQAPMDITAGRGRLAPVALPVDHPEAAPLRIHADAALYAARLDGADTTQHRLAPGRLGYVHVVRGRLAVNGVALAAGDAALALDEPLLTLADAQAAEVLLFDLARA</sequence>
<dbReference type="PANTHER" id="PTHR43212">
    <property type="entry name" value="QUERCETIN 2,3-DIOXYGENASE"/>
    <property type="match status" value="1"/>
</dbReference>
<keyword evidence="9" id="KW-1185">Reference proteome</keyword>
<dbReference type="EMBL" id="SMAH01000016">
    <property type="protein sequence ID" value="TCS95203.1"/>
    <property type="molecule type" value="Genomic_DNA"/>
</dbReference>
<feature type="binding site" evidence="2">
    <location>
        <position position="59"/>
    </location>
    <ligand>
        <name>Fe cation</name>
        <dbReference type="ChEBI" id="CHEBI:24875"/>
    </ligand>
</feature>
<proteinExistence type="inferred from homology"/>
<evidence type="ECO:0000313" key="8">
    <source>
        <dbReference type="Proteomes" id="UP000295536"/>
    </source>
</evidence>
<feature type="binding site" evidence="2">
    <location>
        <position position="103"/>
    </location>
    <ligand>
        <name>Fe cation</name>
        <dbReference type="ChEBI" id="CHEBI:24875"/>
    </ligand>
</feature>
<dbReference type="GO" id="GO:0046872">
    <property type="term" value="F:metal ion binding"/>
    <property type="evidence" value="ECO:0007669"/>
    <property type="project" value="UniProtKB-KW"/>
</dbReference>
<dbReference type="InterPro" id="IPR011051">
    <property type="entry name" value="RmlC_Cupin_sf"/>
</dbReference>
<dbReference type="Proteomes" id="UP000295536">
    <property type="component" value="Unassembled WGS sequence"/>
</dbReference>
<dbReference type="Pfam" id="PF17954">
    <property type="entry name" value="Pirin_C_2"/>
    <property type="match status" value="1"/>
</dbReference>
<name>A0A4R3L664_9BURK</name>
<feature type="binding site" evidence="2">
    <location>
        <position position="57"/>
    </location>
    <ligand>
        <name>Fe cation</name>
        <dbReference type="ChEBI" id="CHEBI:24875"/>
    </ligand>
</feature>
<dbReference type="CDD" id="cd02910">
    <property type="entry name" value="cupin_Yhhw_N"/>
    <property type="match status" value="1"/>
</dbReference>
<dbReference type="GO" id="GO:0008127">
    <property type="term" value="F:quercetin 2,3-dioxygenase activity"/>
    <property type="evidence" value="ECO:0007669"/>
    <property type="project" value="UniProtKB-EC"/>
</dbReference>
<dbReference type="AlphaFoldDB" id="A0A4R3L664"/>
<comment type="caution">
    <text evidence="6">The sequence shown here is derived from an EMBL/GenBank/DDBJ whole genome shotgun (WGS) entry which is preliminary data.</text>
</comment>
<dbReference type="Gene3D" id="2.60.120.10">
    <property type="entry name" value="Jelly Rolls"/>
    <property type="match status" value="2"/>
</dbReference>
<dbReference type="InterPro" id="IPR014710">
    <property type="entry name" value="RmlC-like_jellyroll"/>
</dbReference>
<comment type="similarity">
    <text evidence="1 3">Belongs to the pirin family.</text>
</comment>
<organism evidence="6 8">
    <name type="scientific">Tepidimonas ignava</name>
    <dbReference type="NCBI Taxonomy" id="114249"/>
    <lineage>
        <taxon>Bacteria</taxon>
        <taxon>Pseudomonadati</taxon>
        <taxon>Pseudomonadota</taxon>
        <taxon>Betaproteobacteria</taxon>
        <taxon>Burkholderiales</taxon>
        <taxon>Tepidimonas</taxon>
    </lineage>
</organism>
<evidence type="ECO:0000256" key="3">
    <source>
        <dbReference type="RuleBase" id="RU003457"/>
    </source>
</evidence>
<feature type="domain" description="Quercetin 2,3-dioxygenase C-terminal cupin" evidence="5">
    <location>
        <begin position="154"/>
        <end position="232"/>
    </location>
</feature>
<dbReference type="Proteomes" id="UP000315577">
    <property type="component" value="Unassembled WGS sequence"/>
</dbReference>
<reference evidence="6 8" key="1">
    <citation type="submission" date="2019-03" db="EMBL/GenBank/DDBJ databases">
        <title>Genomic Encyclopedia of Type Strains, Phase IV (KMG-IV): sequencing the most valuable type-strain genomes for metagenomic binning, comparative biology and taxonomic classification.</title>
        <authorList>
            <person name="Goeker M."/>
        </authorList>
    </citation>
    <scope>NUCLEOTIDE SEQUENCE [LARGE SCALE GENOMIC DNA]</scope>
    <source>
        <strain evidence="6 8">DSM 12034</strain>
    </source>
</reference>
<dbReference type="OrthoDB" id="321327at2"/>
<dbReference type="InterPro" id="IPR041602">
    <property type="entry name" value="Quercetinase_C"/>
</dbReference>
<dbReference type="PIRSF" id="PIRSF006232">
    <property type="entry name" value="Pirin"/>
    <property type="match status" value="1"/>
</dbReference>
<evidence type="ECO:0000259" key="5">
    <source>
        <dbReference type="Pfam" id="PF17954"/>
    </source>
</evidence>
<evidence type="ECO:0000313" key="9">
    <source>
        <dbReference type="Proteomes" id="UP000315577"/>
    </source>
</evidence>
<evidence type="ECO:0000313" key="7">
    <source>
        <dbReference type="EMBL" id="TSE19350.1"/>
    </source>
</evidence>
<feature type="binding site" evidence="2">
    <location>
        <position position="101"/>
    </location>
    <ligand>
        <name>Fe cation</name>
        <dbReference type="ChEBI" id="CHEBI:24875"/>
    </ligand>
</feature>
<evidence type="ECO:0000313" key="6">
    <source>
        <dbReference type="EMBL" id="TCS95203.1"/>
    </source>
</evidence>
<evidence type="ECO:0000256" key="1">
    <source>
        <dbReference type="ARBA" id="ARBA00008416"/>
    </source>
</evidence>
<evidence type="ECO:0000259" key="4">
    <source>
        <dbReference type="Pfam" id="PF02678"/>
    </source>
</evidence>
<dbReference type="InterPro" id="IPR012093">
    <property type="entry name" value="Pirin"/>
</dbReference>
<accession>A0A4R3L664</accession>
<dbReference type="RefSeq" id="WP_132963405.1">
    <property type="nucleotide sequence ID" value="NZ_DAIPFN010000037.1"/>
</dbReference>
<dbReference type="InterPro" id="IPR003829">
    <property type="entry name" value="Pirin_N_dom"/>
</dbReference>
<feature type="domain" description="Pirin N-terminal" evidence="4">
    <location>
        <begin position="9"/>
        <end position="118"/>
    </location>
</feature>
<comment type="cofactor">
    <cofactor evidence="2">
        <name>Fe cation</name>
        <dbReference type="ChEBI" id="CHEBI:24875"/>
    </cofactor>
    <text evidence="2">Binds 1 Fe cation per subunit.</text>
</comment>
<gene>
    <name evidence="7" type="primary">yhhW</name>
    <name evidence="6" type="ORF">EDC36_11639</name>
    <name evidence="7" type="ORF">Tigna_02243</name>
</gene>
<reference evidence="7 9" key="2">
    <citation type="submission" date="2019-07" db="EMBL/GenBank/DDBJ databases">
        <title>Tepidimonas ignava SPS-1037 draft genome.</title>
        <authorList>
            <person name="Da Costa M.S."/>
            <person name="Froufe H.J.C."/>
            <person name="Egas C."/>
            <person name="Albuquerque L."/>
        </authorList>
    </citation>
    <scope>NUCLEOTIDE SEQUENCE [LARGE SCALE GENOMIC DNA]</scope>
    <source>
        <strain evidence="7 9">SPS-1037</strain>
    </source>
</reference>
<dbReference type="EC" id="1.13.11.24" evidence="7"/>
<protein>
    <submittedName>
        <fullName evidence="7">Quercetin 2,3-dioxygenase</fullName>
        <ecNumber evidence="7">1.13.11.24</ecNumber>
    </submittedName>
</protein>
<evidence type="ECO:0000256" key="2">
    <source>
        <dbReference type="PIRSR" id="PIRSR006232-1"/>
    </source>
</evidence>